<keyword evidence="3" id="KW-1185">Reference proteome</keyword>
<dbReference type="Pfam" id="PF19054">
    <property type="entry name" value="DUF5753"/>
    <property type="match status" value="1"/>
</dbReference>
<dbReference type="AlphaFoldDB" id="A0AAE3YTV2"/>
<dbReference type="Gene3D" id="1.10.260.40">
    <property type="entry name" value="lambda repressor-like DNA-binding domains"/>
    <property type="match status" value="1"/>
</dbReference>
<feature type="domain" description="HTH cro/C1-type" evidence="1">
    <location>
        <begin position="10"/>
        <end position="65"/>
    </location>
</feature>
<dbReference type="PROSITE" id="PS50943">
    <property type="entry name" value="HTH_CROC1"/>
    <property type="match status" value="1"/>
</dbReference>
<dbReference type="Pfam" id="PF13560">
    <property type="entry name" value="HTH_31"/>
    <property type="match status" value="1"/>
</dbReference>
<proteinExistence type="predicted"/>
<dbReference type="GO" id="GO:0003677">
    <property type="term" value="F:DNA binding"/>
    <property type="evidence" value="ECO:0007669"/>
    <property type="project" value="InterPro"/>
</dbReference>
<dbReference type="InterPro" id="IPR010982">
    <property type="entry name" value="Lambda_DNA-bd_dom_sf"/>
</dbReference>
<dbReference type="SUPFAM" id="SSF47413">
    <property type="entry name" value="lambda repressor-like DNA-binding domains"/>
    <property type="match status" value="1"/>
</dbReference>
<dbReference type="InterPro" id="IPR001387">
    <property type="entry name" value="Cro/C1-type_HTH"/>
</dbReference>
<comment type="caution">
    <text evidence="2">The sequence shown here is derived from an EMBL/GenBank/DDBJ whole genome shotgun (WGS) entry which is preliminary data.</text>
</comment>
<organism evidence="2 3">
    <name type="scientific">Catenuloplanes atrovinosus</name>
    <dbReference type="NCBI Taxonomy" id="137266"/>
    <lineage>
        <taxon>Bacteria</taxon>
        <taxon>Bacillati</taxon>
        <taxon>Actinomycetota</taxon>
        <taxon>Actinomycetes</taxon>
        <taxon>Micromonosporales</taxon>
        <taxon>Micromonosporaceae</taxon>
        <taxon>Catenuloplanes</taxon>
    </lineage>
</organism>
<evidence type="ECO:0000313" key="2">
    <source>
        <dbReference type="EMBL" id="MDR7279833.1"/>
    </source>
</evidence>
<sequence>MQRQRLRVTLRDLREERGLSEREVAAALGWQPLSKLLRIERGAVDISIMDLCVLLHHYGIEDDAQVQELIRVASQAHRRQQFERFHDILPSEYSYFLQYESAASILRSFEPSLVPGLLQTEEYARALYESRTLTSDSEETKERRVQLRMQRQEILTRTEDFQAFFIMDEAVLHHEVGGPVIMLRQLRHIRTMIEKPNVDVRIVPFHRGAYTGLWGAFVVLEFPSPDTNELVFIEHRGGGLTIDAKSSAPGSYVELFWVLEDCSASAPETGDLIDRAINRLAGAQQMSGSP</sequence>
<gene>
    <name evidence="2" type="ORF">J2S41_006611</name>
</gene>
<evidence type="ECO:0000259" key="1">
    <source>
        <dbReference type="PROSITE" id="PS50943"/>
    </source>
</evidence>
<accession>A0AAE3YTV2</accession>
<name>A0AAE3YTV2_9ACTN</name>
<dbReference type="EMBL" id="JAVDYB010000001">
    <property type="protein sequence ID" value="MDR7279833.1"/>
    <property type="molecule type" value="Genomic_DNA"/>
</dbReference>
<protein>
    <submittedName>
        <fullName evidence="2">Transcriptional regulator with XRE-family HTH domain</fullName>
    </submittedName>
</protein>
<reference evidence="2" key="1">
    <citation type="submission" date="2023-07" db="EMBL/GenBank/DDBJ databases">
        <title>Sequencing the genomes of 1000 actinobacteria strains.</title>
        <authorList>
            <person name="Klenk H.-P."/>
        </authorList>
    </citation>
    <scope>NUCLEOTIDE SEQUENCE</scope>
    <source>
        <strain evidence="2">DSM 44707</strain>
    </source>
</reference>
<dbReference type="RefSeq" id="WP_310373865.1">
    <property type="nucleotide sequence ID" value="NZ_JAVDYB010000001.1"/>
</dbReference>
<dbReference type="Proteomes" id="UP001183643">
    <property type="component" value="Unassembled WGS sequence"/>
</dbReference>
<dbReference type="InterPro" id="IPR043917">
    <property type="entry name" value="DUF5753"/>
</dbReference>
<dbReference type="CDD" id="cd00093">
    <property type="entry name" value="HTH_XRE"/>
    <property type="match status" value="1"/>
</dbReference>
<dbReference type="SMART" id="SM00530">
    <property type="entry name" value="HTH_XRE"/>
    <property type="match status" value="1"/>
</dbReference>
<evidence type="ECO:0000313" key="3">
    <source>
        <dbReference type="Proteomes" id="UP001183643"/>
    </source>
</evidence>